<dbReference type="EMBL" id="ML220116">
    <property type="protein sequence ID" value="TGZ82185.1"/>
    <property type="molecule type" value="Genomic_DNA"/>
</dbReference>
<evidence type="ECO:0000313" key="3">
    <source>
        <dbReference type="EMBL" id="TGZ82185.1"/>
    </source>
</evidence>
<evidence type="ECO:0000256" key="1">
    <source>
        <dbReference type="SAM" id="MobiDB-lite"/>
    </source>
</evidence>
<proteinExistence type="predicted"/>
<feature type="compositionally biased region" description="Low complexity" evidence="1">
    <location>
        <begin position="114"/>
        <end position="127"/>
    </location>
</feature>
<keyword evidence="2" id="KW-0812">Transmembrane</keyword>
<keyword evidence="4" id="KW-1185">Reference proteome</keyword>
<dbReference type="InParanoid" id="A0A4V3SJ15"/>
<accession>A0A4V3SJ15</accession>
<dbReference type="Proteomes" id="UP000298138">
    <property type="component" value="Unassembled WGS sequence"/>
</dbReference>
<protein>
    <submittedName>
        <fullName evidence="3">Uncharacterized protein</fullName>
    </submittedName>
</protein>
<sequence>MGNVTLQPITIVVITVLIFGILVVCIVAYLLWHYDKKDAQERAEREAAENCGEAIDIEQGFGQRQSIQLDPTSAPVPEVRVEGVAWTREGEPRGGDASTERPGGSVSRPSVEQVAAGTVTTTAPAGVSRNGTETSTPAYTRNLEGSQTPVTESEEERDWRDLKRRLQGEEEAETVVCEPGPPPSQGSPPPPPTKAYQK</sequence>
<reference evidence="3 4" key="1">
    <citation type="submission" date="2019-04" db="EMBL/GenBank/DDBJ databases">
        <title>Comparative genomics and transcriptomics to analyze fruiting body development in filamentous ascomycetes.</title>
        <authorList>
            <consortium name="DOE Joint Genome Institute"/>
            <person name="Lutkenhaus R."/>
            <person name="Traeger S."/>
            <person name="Breuer J."/>
            <person name="Kuo A."/>
            <person name="Lipzen A."/>
            <person name="Pangilinan J."/>
            <person name="Dilworth D."/>
            <person name="Sandor L."/>
            <person name="Poggeler S."/>
            <person name="Barry K."/>
            <person name="Grigoriev I.V."/>
            <person name="Nowrousian M."/>
        </authorList>
    </citation>
    <scope>NUCLEOTIDE SEQUENCE [LARGE SCALE GENOMIC DNA]</scope>
    <source>
        <strain evidence="3 4">CBS 389.68</strain>
    </source>
</reference>
<feature type="compositionally biased region" description="Pro residues" evidence="1">
    <location>
        <begin position="179"/>
        <end position="198"/>
    </location>
</feature>
<dbReference type="AlphaFoldDB" id="A0A4V3SJ15"/>
<feature type="compositionally biased region" description="Basic and acidic residues" evidence="1">
    <location>
        <begin position="157"/>
        <end position="168"/>
    </location>
</feature>
<evidence type="ECO:0000256" key="2">
    <source>
        <dbReference type="SAM" id="Phobius"/>
    </source>
</evidence>
<gene>
    <name evidence="3" type="ORF">EX30DRAFT_388500</name>
</gene>
<feature type="compositionally biased region" description="Polar residues" evidence="1">
    <location>
        <begin position="129"/>
        <end position="151"/>
    </location>
</feature>
<evidence type="ECO:0000313" key="4">
    <source>
        <dbReference type="Proteomes" id="UP000298138"/>
    </source>
</evidence>
<name>A0A4V3SJ15_9PEZI</name>
<feature type="transmembrane region" description="Helical" evidence="2">
    <location>
        <begin position="6"/>
        <end position="32"/>
    </location>
</feature>
<keyword evidence="2" id="KW-0472">Membrane</keyword>
<keyword evidence="2" id="KW-1133">Transmembrane helix</keyword>
<organism evidence="3 4">
    <name type="scientific">Ascodesmis nigricans</name>
    <dbReference type="NCBI Taxonomy" id="341454"/>
    <lineage>
        <taxon>Eukaryota</taxon>
        <taxon>Fungi</taxon>
        <taxon>Dikarya</taxon>
        <taxon>Ascomycota</taxon>
        <taxon>Pezizomycotina</taxon>
        <taxon>Pezizomycetes</taxon>
        <taxon>Pezizales</taxon>
        <taxon>Ascodesmidaceae</taxon>
        <taxon>Ascodesmis</taxon>
    </lineage>
</organism>
<feature type="region of interest" description="Disordered" evidence="1">
    <location>
        <begin position="85"/>
        <end position="198"/>
    </location>
</feature>